<feature type="compositionally biased region" description="Polar residues" evidence="1">
    <location>
        <begin position="42"/>
        <end position="55"/>
    </location>
</feature>
<dbReference type="RefSeq" id="WP_150657834.1">
    <property type="nucleotide sequence ID" value="NZ_CABVJH010000007.1"/>
</dbReference>
<feature type="compositionally biased region" description="Acidic residues" evidence="1">
    <location>
        <begin position="57"/>
        <end position="67"/>
    </location>
</feature>
<dbReference type="AlphaFoldDB" id="A0A5E7WJ94"/>
<dbReference type="Proteomes" id="UP000325645">
    <property type="component" value="Unassembled WGS sequence"/>
</dbReference>
<reference evidence="2 3" key="1">
    <citation type="submission" date="2019-09" db="EMBL/GenBank/DDBJ databases">
        <authorList>
            <person name="Chandra G."/>
            <person name="Truman W A."/>
        </authorList>
    </citation>
    <scope>NUCLEOTIDE SEQUENCE [LARGE SCALE GENOMIC DNA]</scope>
    <source>
        <strain evidence="2">PS943</strain>
    </source>
</reference>
<evidence type="ECO:0000256" key="1">
    <source>
        <dbReference type="SAM" id="MobiDB-lite"/>
    </source>
</evidence>
<name>A0A5E7WJ94_PSEFL</name>
<evidence type="ECO:0000313" key="2">
    <source>
        <dbReference type="EMBL" id="VVQ34916.1"/>
    </source>
</evidence>
<gene>
    <name evidence="2" type="ORF">PS943_04104</name>
</gene>
<evidence type="ECO:0000313" key="3">
    <source>
        <dbReference type="Proteomes" id="UP000325645"/>
    </source>
</evidence>
<feature type="region of interest" description="Disordered" evidence="1">
    <location>
        <begin position="42"/>
        <end position="67"/>
    </location>
</feature>
<sequence length="178" mass="19793">MSYKQLYEIKDIEADGSPEVVMSRYNEGNNDLSHPNFSITISSSNKDGTFDTTTGPEDVDGDGDRDEEDESYYTVAAKLVSAMVSLSSVGDRKVFDRILLLFKDAIETDVSILHFRLGNTDLQNPNFTVTATNPDTFGSYRTIKDAIDADGDEDVDKDDDLIYRKIATSFASMRDLQS</sequence>
<dbReference type="EMBL" id="CABVJH010000007">
    <property type="protein sequence ID" value="VVQ34916.1"/>
    <property type="molecule type" value="Genomic_DNA"/>
</dbReference>
<organism evidence="2 3">
    <name type="scientific">Pseudomonas fluorescens</name>
    <dbReference type="NCBI Taxonomy" id="294"/>
    <lineage>
        <taxon>Bacteria</taxon>
        <taxon>Pseudomonadati</taxon>
        <taxon>Pseudomonadota</taxon>
        <taxon>Gammaproteobacteria</taxon>
        <taxon>Pseudomonadales</taxon>
        <taxon>Pseudomonadaceae</taxon>
        <taxon>Pseudomonas</taxon>
    </lineage>
</organism>
<accession>A0A5E7WJ94</accession>
<protein>
    <submittedName>
        <fullName evidence="2">Uncharacterized protein</fullName>
    </submittedName>
</protein>
<proteinExistence type="predicted"/>